<dbReference type="AlphaFoldDB" id="A0A160VCG3"/>
<organism evidence="2">
    <name type="scientific">hydrothermal vent metagenome</name>
    <dbReference type="NCBI Taxonomy" id="652676"/>
    <lineage>
        <taxon>unclassified sequences</taxon>
        <taxon>metagenomes</taxon>
        <taxon>ecological metagenomes</taxon>
    </lineage>
</organism>
<evidence type="ECO:0000313" key="2">
    <source>
        <dbReference type="EMBL" id="CUV03235.1"/>
    </source>
</evidence>
<evidence type="ECO:0000259" key="1">
    <source>
        <dbReference type="Pfam" id="PF00248"/>
    </source>
</evidence>
<dbReference type="InterPro" id="IPR023210">
    <property type="entry name" value="NADP_OxRdtase_dom"/>
</dbReference>
<dbReference type="PANTHER" id="PTHR43147:SF2">
    <property type="entry name" value="NADP-DEPENDENT OXIDOREDUCTASE DOMAIN-CONTAINING PROTEIN"/>
    <property type="match status" value="1"/>
</dbReference>
<dbReference type="InterPro" id="IPR036812">
    <property type="entry name" value="NAD(P)_OxRdtase_dom_sf"/>
</dbReference>
<reference evidence="2" key="1">
    <citation type="submission" date="2015-10" db="EMBL/GenBank/DDBJ databases">
        <authorList>
            <person name="Gilbert D.G."/>
        </authorList>
    </citation>
    <scope>NUCLEOTIDE SEQUENCE</scope>
</reference>
<proteinExistence type="predicted"/>
<dbReference type="PANTHER" id="PTHR43147">
    <property type="entry name" value="PROTEIN TAS"/>
    <property type="match status" value="1"/>
</dbReference>
<protein>
    <submittedName>
        <fullName evidence="2">Aldo/keto reductase family</fullName>
    </submittedName>
</protein>
<gene>
    <name evidence="2" type="ORF">MGWOODY_Clf1415</name>
</gene>
<dbReference type="Gene3D" id="3.20.20.100">
    <property type="entry name" value="NADP-dependent oxidoreductase domain"/>
    <property type="match status" value="1"/>
</dbReference>
<feature type="domain" description="NADP-dependent oxidoreductase" evidence="1">
    <location>
        <begin position="1"/>
        <end position="205"/>
    </location>
</feature>
<name>A0A160VCG3_9ZZZZ</name>
<dbReference type="SUPFAM" id="SSF51430">
    <property type="entry name" value="NAD(P)-linked oxidoreductase"/>
    <property type="match status" value="1"/>
</dbReference>
<sequence>MDVESLDLLQFHWWDYGDERYLKAMGHLGELLDEGKIRHLGLTNFDTQHIQKIVDEGYQIVSNQVQYSVIDRRPEIKMAPYCQNQGIHLLAYGTLAGGLLSDRYLGQPEPGRAALTTASLNKYKQMVDVWGGWDLLQELLLGLKCIADRHQVSIADVAMRYIMDRPTVAGVIVGVRLGVAEHLEENAQVFSFELDPEDLDEIESVLSRSRNLYQAIGDCGDEYRR</sequence>
<dbReference type="Pfam" id="PF00248">
    <property type="entry name" value="Aldo_ket_red"/>
    <property type="match status" value="1"/>
</dbReference>
<dbReference type="EMBL" id="FAXA01000385">
    <property type="protein sequence ID" value="CUV03235.1"/>
    <property type="molecule type" value="Genomic_DNA"/>
</dbReference>
<accession>A0A160VCG3</accession>